<feature type="domain" description="ABC-type transport auxiliary lipoprotein component" evidence="1">
    <location>
        <begin position="44"/>
        <end position="205"/>
    </location>
</feature>
<dbReference type="InterPro" id="IPR005586">
    <property type="entry name" value="ABC_trans_aux"/>
</dbReference>
<dbReference type="Gene3D" id="3.40.50.10610">
    <property type="entry name" value="ABC-type transport auxiliary lipoprotein component"/>
    <property type="match status" value="1"/>
</dbReference>
<accession>A0A6P1DQ11</accession>
<dbReference type="SUPFAM" id="SSF159594">
    <property type="entry name" value="XCC0632-like"/>
    <property type="match status" value="1"/>
</dbReference>
<proteinExistence type="predicted"/>
<comment type="caution">
    <text evidence="2">The sequence shown here is derived from an EMBL/GenBank/DDBJ whole genome shotgun (WGS) entry which is preliminary data.</text>
</comment>
<dbReference type="Proteomes" id="UP000471640">
    <property type="component" value="Unassembled WGS sequence"/>
</dbReference>
<protein>
    <recommendedName>
        <fullName evidence="1">ABC-type transport auxiliary lipoprotein component domain-containing protein</fullName>
    </recommendedName>
</protein>
<reference evidence="3" key="1">
    <citation type="journal article" date="2020" name="Microbiol. Resour. Announc.">
        <title>Draft Genome Sequences of Thiorhodococcus mannitoliphagus and Thiorhodococcus minor, Purple Sulfur Photosynthetic Bacteria in the Gammaproteobacterial Family Chromatiaceae.</title>
        <authorList>
            <person name="Aviles F.A."/>
            <person name="Meyer T.E."/>
            <person name="Kyndt J.A."/>
        </authorList>
    </citation>
    <scope>NUCLEOTIDE SEQUENCE [LARGE SCALE GENOMIC DNA]</scope>
    <source>
        <strain evidence="3">DSM 18266</strain>
    </source>
</reference>
<evidence type="ECO:0000313" key="3">
    <source>
        <dbReference type="Proteomes" id="UP000471640"/>
    </source>
</evidence>
<evidence type="ECO:0000259" key="1">
    <source>
        <dbReference type="Pfam" id="PF03886"/>
    </source>
</evidence>
<dbReference type="Pfam" id="PF03886">
    <property type="entry name" value="ABC_trans_aux"/>
    <property type="match status" value="1"/>
</dbReference>
<evidence type="ECO:0000313" key="2">
    <source>
        <dbReference type="EMBL" id="NEX19243.1"/>
    </source>
</evidence>
<keyword evidence="3" id="KW-1185">Reference proteome</keyword>
<name>A0A6P1DQ11_9GAMM</name>
<gene>
    <name evidence="2" type="ORF">G3480_02765</name>
</gene>
<dbReference type="EMBL" id="JAAIJR010000006">
    <property type="protein sequence ID" value="NEX19243.1"/>
    <property type="molecule type" value="Genomic_DNA"/>
</dbReference>
<organism evidence="2 3">
    <name type="scientific">Thiorhodococcus mannitoliphagus</name>
    <dbReference type="NCBI Taxonomy" id="329406"/>
    <lineage>
        <taxon>Bacteria</taxon>
        <taxon>Pseudomonadati</taxon>
        <taxon>Pseudomonadota</taxon>
        <taxon>Gammaproteobacteria</taxon>
        <taxon>Chromatiales</taxon>
        <taxon>Chromatiaceae</taxon>
        <taxon>Thiorhodococcus</taxon>
    </lineage>
</organism>
<dbReference type="AlphaFoldDB" id="A0A6P1DQ11"/>
<sequence length="222" mass="24044">MSGGTLQPRTGPEPPVLRALMTVLVVALVGACGTAPPLPRDRYYSLAPDVQAPVAGQRVAAILQVNDLAARGFLGGRQILYRFNDQPLVVERYETYLWEEPVPRAFAAVLVSAIRDAGVFRHVLIPADPAKPDLLLGGEVERFEHRPTDAPPRVSAKLSLSLVRTDDRRSLWTRQYSGDEPVSADTPDAMAEAFNRLAGRLAAEVTRDLISLGAKLGPRTGS</sequence>
<reference evidence="2 3" key="2">
    <citation type="submission" date="2020-02" db="EMBL/GenBank/DDBJ databases">
        <title>Genome sequences of Thiorhodococcus mannitoliphagus and Thiorhodococcus minor, purple sulfur photosynthetic bacteria in the gammaproteobacterial family, Chromatiaceae.</title>
        <authorList>
            <person name="Aviles F.A."/>
            <person name="Meyer T.E."/>
            <person name="Kyndt J.A."/>
        </authorList>
    </citation>
    <scope>NUCLEOTIDE SEQUENCE [LARGE SCALE GENOMIC DNA]</scope>
    <source>
        <strain evidence="2 3">DSM 18266</strain>
    </source>
</reference>